<dbReference type="InterPro" id="IPR052343">
    <property type="entry name" value="Retrotransposon-Effector_Assoc"/>
</dbReference>
<dbReference type="PANTHER" id="PTHR46890:SF48">
    <property type="entry name" value="RNA-DIRECTED DNA POLYMERASE"/>
    <property type="match status" value="1"/>
</dbReference>
<keyword evidence="2" id="KW-1185">Reference proteome</keyword>
<sequence>MFLPDQLHTSQFVPQIAQLLDTEFVKEDVKKCLFTMARSKSPGPDGMPAKFFQRYWNAVGDTLCNMVLSFLNDGCFLKKLNFTFITLIPKVENQIIMSQFQPIALCNTAAKVIAKVLALRLKKFLPNVISDSQSTFVSNRLITDNIIWPMKHTI</sequence>
<protein>
    <recommendedName>
        <fullName evidence="3">Reverse transcriptase</fullName>
    </recommendedName>
</protein>
<evidence type="ECO:0000313" key="1">
    <source>
        <dbReference type="EMBL" id="GAA0160154.1"/>
    </source>
</evidence>
<evidence type="ECO:0008006" key="3">
    <source>
        <dbReference type="Google" id="ProtNLM"/>
    </source>
</evidence>
<name>A0AAV3Q7X8_LITER</name>
<dbReference type="PANTHER" id="PTHR46890">
    <property type="entry name" value="NON-LTR RETROLELEMENT REVERSE TRANSCRIPTASE-LIKE PROTEIN-RELATED"/>
    <property type="match status" value="1"/>
</dbReference>
<gene>
    <name evidence="1" type="ORF">LIER_16773</name>
</gene>
<comment type="caution">
    <text evidence="1">The sequence shown here is derived from an EMBL/GenBank/DDBJ whole genome shotgun (WGS) entry which is preliminary data.</text>
</comment>
<accession>A0AAV3Q7X8</accession>
<dbReference type="EMBL" id="BAABME010003789">
    <property type="protein sequence ID" value="GAA0160154.1"/>
    <property type="molecule type" value="Genomic_DNA"/>
</dbReference>
<dbReference type="AlphaFoldDB" id="A0AAV3Q7X8"/>
<organism evidence="1 2">
    <name type="scientific">Lithospermum erythrorhizon</name>
    <name type="common">Purple gromwell</name>
    <name type="synonym">Lithospermum officinale var. erythrorhizon</name>
    <dbReference type="NCBI Taxonomy" id="34254"/>
    <lineage>
        <taxon>Eukaryota</taxon>
        <taxon>Viridiplantae</taxon>
        <taxon>Streptophyta</taxon>
        <taxon>Embryophyta</taxon>
        <taxon>Tracheophyta</taxon>
        <taxon>Spermatophyta</taxon>
        <taxon>Magnoliopsida</taxon>
        <taxon>eudicotyledons</taxon>
        <taxon>Gunneridae</taxon>
        <taxon>Pentapetalae</taxon>
        <taxon>asterids</taxon>
        <taxon>lamiids</taxon>
        <taxon>Boraginales</taxon>
        <taxon>Boraginaceae</taxon>
        <taxon>Boraginoideae</taxon>
        <taxon>Lithospermeae</taxon>
        <taxon>Lithospermum</taxon>
    </lineage>
</organism>
<dbReference type="Proteomes" id="UP001454036">
    <property type="component" value="Unassembled WGS sequence"/>
</dbReference>
<evidence type="ECO:0000313" key="2">
    <source>
        <dbReference type="Proteomes" id="UP001454036"/>
    </source>
</evidence>
<reference evidence="1 2" key="1">
    <citation type="submission" date="2024-01" db="EMBL/GenBank/DDBJ databases">
        <title>The complete chloroplast genome sequence of Lithospermum erythrorhizon: insights into the phylogenetic relationship among Boraginaceae species and the maternal lineages of purple gromwells.</title>
        <authorList>
            <person name="Okada T."/>
            <person name="Watanabe K."/>
        </authorList>
    </citation>
    <scope>NUCLEOTIDE SEQUENCE [LARGE SCALE GENOMIC DNA]</scope>
</reference>
<proteinExistence type="predicted"/>